<gene>
    <name evidence="9 11" type="ORF">BDZ99DRAFT_527171</name>
</gene>
<dbReference type="OrthoDB" id="445556at2759"/>
<keyword evidence="5" id="KW-0449">Lipoprotein</keyword>
<dbReference type="SMART" id="SM00271">
    <property type="entry name" value="DnaJ"/>
    <property type="match status" value="1"/>
</dbReference>
<evidence type="ECO:0000256" key="1">
    <source>
        <dbReference type="ARBA" id="ARBA00004635"/>
    </source>
</evidence>
<feature type="compositionally biased region" description="Basic and acidic residues" evidence="6">
    <location>
        <begin position="255"/>
        <end position="265"/>
    </location>
</feature>
<dbReference type="Proteomes" id="UP000504636">
    <property type="component" value="Unplaced"/>
</dbReference>
<dbReference type="PROSITE" id="PS50076">
    <property type="entry name" value="DNAJ_2"/>
    <property type="match status" value="1"/>
</dbReference>
<evidence type="ECO:0000256" key="4">
    <source>
        <dbReference type="ARBA" id="ARBA00023186"/>
    </source>
</evidence>
<feature type="compositionally biased region" description="Low complexity" evidence="6">
    <location>
        <begin position="145"/>
        <end position="155"/>
    </location>
</feature>
<keyword evidence="7" id="KW-0812">Transmembrane</keyword>
<accession>A0A6A6Y1P7</accession>
<dbReference type="PRINTS" id="PR00625">
    <property type="entry name" value="JDOMAIN"/>
</dbReference>
<feature type="transmembrane region" description="Helical" evidence="7">
    <location>
        <begin position="12"/>
        <end position="33"/>
    </location>
</feature>
<feature type="domain" description="J" evidence="8">
    <location>
        <begin position="282"/>
        <end position="349"/>
    </location>
</feature>
<keyword evidence="4" id="KW-0143">Chaperone</keyword>
<feature type="region of interest" description="Disordered" evidence="6">
    <location>
        <begin position="92"/>
        <end position="273"/>
    </location>
</feature>
<dbReference type="GeneID" id="54467111"/>
<dbReference type="InterPro" id="IPR036869">
    <property type="entry name" value="J_dom_sf"/>
</dbReference>
<comment type="subcellular location">
    <subcellularLocation>
        <location evidence="1">Membrane</location>
        <topology evidence="1">Lipid-anchor</topology>
    </subcellularLocation>
</comment>
<reference evidence="9 11" key="1">
    <citation type="journal article" date="2020" name="Stud. Mycol.">
        <title>101 Dothideomycetes genomes: a test case for predicting lifestyles and emergence of pathogens.</title>
        <authorList>
            <person name="Haridas S."/>
            <person name="Albert R."/>
            <person name="Binder M."/>
            <person name="Bloem J."/>
            <person name="Labutti K."/>
            <person name="Salamov A."/>
            <person name="Andreopoulos B."/>
            <person name="Baker S."/>
            <person name="Barry K."/>
            <person name="Bills G."/>
            <person name="Bluhm B."/>
            <person name="Cannon C."/>
            <person name="Castanera R."/>
            <person name="Culley D."/>
            <person name="Daum C."/>
            <person name="Ezra D."/>
            <person name="Gonzalez J."/>
            <person name="Henrissat B."/>
            <person name="Kuo A."/>
            <person name="Liang C."/>
            <person name="Lipzen A."/>
            <person name="Lutzoni F."/>
            <person name="Magnuson J."/>
            <person name="Mondo S."/>
            <person name="Nolan M."/>
            <person name="Ohm R."/>
            <person name="Pangilinan J."/>
            <person name="Park H.-J."/>
            <person name="Ramirez L."/>
            <person name="Alfaro M."/>
            <person name="Sun H."/>
            <person name="Tritt A."/>
            <person name="Yoshinaga Y."/>
            <person name="Zwiers L.-H."/>
            <person name="Turgeon B."/>
            <person name="Goodwin S."/>
            <person name="Spatafora J."/>
            <person name="Crous P."/>
            <person name="Grigoriev I."/>
        </authorList>
    </citation>
    <scope>NUCLEOTIDE SEQUENCE</scope>
    <source>
        <strain evidence="9 11">CBS 304.34</strain>
    </source>
</reference>
<reference evidence="11" key="2">
    <citation type="submission" date="2020-04" db="EMBL/GenBank/DDBJ databases">
        <authorList>
            <consortium name="NCBI Genome Project"/>
        </authorList>
    </citation>
    <scope>NUCLEOTIDE SEQUENCE</scope>
    <source>
        <strain evidence="11">CBS 304.34</strain>
    </source>
</reference>
<proteinExistence type="predicted"/>
<organism evidence="9">
    <name type="scientific">Mytilinidion resinicola</name>
    <dbReference type="NCBI Taxonomy" id="574789"/>
    <lineage>
        <taxon>Eukaryota</taxon>
        <taxon>Fungi</taxon>
        <taxon>Dikarya</taxon>
        <taxon>Ascomycota</taxon>
        <taxon>Pezizomycotina</taxon>
        <taxon>Dothideomycetes</taxon>
        <taxon>Pleosporomycetidae</taxon>
        <taxon>Mytilinidiales</taxon>
        <taxon>Mytilinidiaceae</taxon>
        <taxon>Mytilinidion</taxon>
    </lineage>
</organism>
<evidence type="ECO:0000313" key="11">
    <source>
        <dbReference type="RefSeq" id="XP_033569700.1"/>
    </source>
</evidence>
<dbReference type="InterPro" id="IPR001623">
    <property type="entry name" value="DnaJ_domain"/>
</dbReference>
<dbReference type="GO" id="GO:0005737">
    <property type="term" value="C:cytoplasm"/>
    <property type="evidence" value="ECO:0007669"/>
    <property type="project" value="UniProtKB-ARBA"/>
</dbReference>
<dbReference type="EMBL" id="MU003721">
    <property type="protein sequence ID" value="KAF2802736.1"/>
    <property type="molecule type" value="Genomic_DNA"/>
</dbReference>
<feature type="transmembrane region" description="Helical" evidence="7">
    <location>
        <begin position="39"/>
        <end position="67"/>
    </location>
</feature>
<keyword evidence="3" id="KW-0564">Palmitate</keyword>
<keyword evidence="2 7" id="KW-0472">Membrane</keyword>
<keyword evidence="10" id="KW-1185">Reference proteome</keyword>
<dbReference type="Gene3D" id="1.10.287.110">
    <property type="entry name" value="DnaJ domain"/>
    <property type="match status" value="1"/>
</dbReference>
<feature type="compositionally biased region" description="Basic residues" evidence="6">
    <location>
        <begin position="127"/>
        <end position="137"/>
    </location>
</feature>
<sequence length="602" mass="66838">MEVGPAKKRSPAACILPLVLVTIALHCLCELLSMSLHCVFWIASMLFAPFIHLCFLCVAIFALYIVISVDAEHSQPGIEVVEDNKTTLECTQTGDKQEHTKVEEPGPQPTTFTGPPVSKKISATTKRSSKIPVRSKKQSLYNGGKASSAHSISSKSHSDALKPTKSTISPKGPTSSIPSSPSNASRFSTPPSSSKTSSPAPSVSPNISISSAPSSSQKWFETQHASEPSTSSASFHGSSKTSPDPTAYTTSTAETDTRATEHKNNESAGDLETEPIKKTFVNFYELFDIPRDATTEQVSKAYKKMAIKYHPDKMAPEDKEKADEMFKLIGEAAAALKNDKLRTDHNAKIDAGPDAEEEERPNRDPVFGVTYYEILGTRNGATIDEVQERCHQILTEYDAKIQIAIATGDDVDELQRQALYKQAELQSATVDLWDPVKKSYYDWELWMNWRMVGREPEVLRAVVGGYVVVNIEYHTDEELSANAMQGPQGEFIDAFLYSYLGLHDGATMREVWEAYARFTTSFTTGLSIETSTSNELLRATRLIELYNTYMAIIGEPLNKYWYDESLWRAGRIQRRPAWTTVEEQAARKRQAELEKTERATLA</sequence>
<dbReference type="Pfam" id="PF00226">
    <property type="entry name" value="DnaJ"/>
    <property type="match status" value="1"/>
</dbReference>
<feature type="compositionally biased region" description="Basic and acidic residues" evidence="6">
    <location>
        <begin position="95"/>
        <end position="104"/>
    </location>
</feature>
<dbReference type="CDD" id="cd06257">
    <property type="entry name" value="DnaJ"/>
    <property type="match status" value="1"/>
</dbReference>
<dbReference type="PANTHER" id="PTHR44027">
    <property type="entry name" value="DNAJ HOMOLOG SUBFAMILY C MEMBER 5 HOMOLOG"/>
    <property type="match status" value="1"/>
</dbReference>
<evidence type="ECO:0000259" key="8">
    <source>
        <dbReference type="PROSITE" id="PS50076"/>
    </source>
</evidence>
<protein>
    <submittedName>
        <fullName evidence="9 11">DnaJ-domain-containing protein</fullName>
    </submittedName>
</protein>
<evidence type="ECO:0000313" key="9">
    <source>
        <dbReference type="EMBL" id="KAF2802736.1"/>
    </source>
</evidence>
<dbReference type="RefSeq" id="XP_033569700.1">
    <property type="nucleotide sequence ID" value="XM_033726218.1"/>
</dbReference>
<evidence type="ECO:0000256" key="5">
    <source>
        <dbReference type="ARBA" id="ARBA00023288"/>
    </source>
</evidence>
<dbReference type="SUPFAM" id="SSF46565">
    <property type="entry name" value="Chaperone J-domain"/>
    <property type="match status" value="2"/>
</dbReference>
<dbReference type="AlphaFoldDB" id="A0A6A6Y1P7"/>
<feature type="compositionally biased region" description="Low complexity" evidence="6">
    <location>
        <begin position="163"/>
        <end position="216"/>
    </location>
</feature>
<feature type="compositionally biased region" description="Polar residues" evidence="6">
    <location>
        <begin position="217"/>
        <end position="244"/>
    </location>
</feature>
<reference evidence="11" key="3">
    <citation type="submission" date="2025-04" db="UniProtKB">
        <authorList>
            <consortium name="RefSeq"/>
        </authorList>
    </citation>
    <scope>IDENTIFICATION</scope>
    <source>
        <strain evidence="11">CBS 304.34</strain>
    </source>
</reference>
<dbReference type="PANTHER" id="PTHR44027:SF7">
    <property type="entry name" value="DNAJ HOMOLOG SUBFAMILY C MEMBER 5 HOMOLOG"/>
    <property type="match status" value="1"/>
</dbReference>
<keyword evidence="7" id="KW-1133">Transmembrane helix</keyword>
<evidence type="ECO:0000256" key="3">
    <source>
        <dbReference type="ARBA" id="ARBA00023139"/>
    </source>
</evidence>
<name>A0A6A6Y1P7_9PEZI</name>
<evidence type="ECO:0000256" key="6">
    <source>
        <dbReference type="SAM" id="MobiDB-lite"/>
    </source>
</evidence>
<evidence type="ECO:0000313" key="10">
    <source>
        <dbReference type="Proteomes" id="UP000504636"/>
    </source>
</evidence>
<evidence type="ECO:0000256" key="2">
    <source>
        <dbReference type="ARBA" id="ARBA00023136"/>
    </source>
</evidence>
<evidence type="ECO:0000256" key="7">
    <source>
        <dbReference type="SAM" id="Phobius"/>
    </source>
</evidence>
<dbReference type="InterPro" id="IPR051434">
    <property type="entry name" value="DnaJ_C_subfamily_member5"/>
</dbReference>
<dbReference type="GO" id="GO:0016020">
    <property type="term" value="C:membrane"/>
    <property type="evidence" value="ECO:0007669"/>
    <property type="project" value="UniProtKB-SubCell"/>
</dbReference>